<feature type="region of interest" description="Disordered" evidence="1">
    <location>
        <begin position="329"/>
        <end position="398"/>
    </location>
</feature>
<sequence>MPHRSDKRDFIALMALVSDLDIEFVDGVNGSLIHPRSLPAYWKGDALPGDYGCWRAHMNVYQMMLRERIQSALVMEDDADWDVLLKAQLTEVARGTRFLQDVKGATHSPYGDNWNVISLGHSGLNNKFTSDQKYWVTPNDPTVIAPRRQRWSRKPDLSAPALGGDFTRVVHEVSRMTGLGAYGISLKGAARVLFDQSIMPNAQSIDVAVSQLCRYDHWNQAFCLGAYPMVFGHYRAIGPVDKDSDRRATNYDADVAPPPVRQRLEPESTLLVYPASINIPRFLKNEHIIPALYPKWDMLPEIDLETFVFPKGRGVFVLSTEYAGREEMQHVQQVQEPQTETTEELQTDTTKKPQVDTTKEPQIGMTEEDAASAGAAHRQDRGGATYQGELPVDQNESE</sequence>
<feature type="compositionally biased region" description="Low complexity" evidence="1">
    <location>
        <begin position="330"/>
        <end position="340"/>
    </location>
</feature>
<proteinExistence type="predicted"/>
<dbReference type="CDD" id="cd06532">
    <property type="entry name" value="Glyco_transf_25"/>
    <property type="match status" value="1"/>
</dbReference>
<evidence type="ECO:0000313" key="3">
    <source>
        <dbReference type="Proteomes" id="UP000799428"/>
    </source>
</evidence>
<gene>
    <name evidence="2" type="ORF">K504DRAFT_394730</name>
</gene>
<dbReference type="OrthoDB" id="47375at2759"/>
<reference evidence="2" key="1">
    <citation type="journal article" date="2020" name="Stud. Mycol.">
        <title>101 Dothideomycetes genomes: a test case for predicting lifestyles and emergence of pathogens.</title>
        <authorList>
            <person name="Haridas S."/>
            <person name="Albert R."/>
            <person name="Binder M."/>
            <person name="Bloem J."/>
            <person name="Labutti K."/>
            <person name="Salamov A."/>
            <person name="Andreopoulos B."/>
            <person name="Baker S."/>
            <person name="Barry K."/>
            <person name="Bills G."/>
            <person name="Bluhm B."/>
            <person name="Cannon C."/>
            <person name="Castanera R."/>
            <person name="Culley D."/>
            <person name="Daum C."/>
            <person name="Ezra D."/>
            <person name="Gonzalez J."/>
            <person name="Henrissat B."/>
            <person name="Kuo A."/>
            <person name="Liang C."/>
            <person name="Lipzen A."/>
            <person name="Lutzoni F."/>
            <person name="Magnuson J."/>
            <person name="Mondo S."/>
            <person name="Nolan M."/>
            <person name="Ohm R."/>
            <person name="Pangilinan J."/>
            <person name="Park H.-J."/>
            <person name="Ramirez L."/>
            <person name="Alfaro M."/>
            <person name="Sun H."/>
            <person name="Tritt A."/>
            <person name="Yoshinaga Y."/>
            <person name="Zwiers L.-H."/>
            <person name="Turgeon B."/>
            <person name="Goodwin S."/>
            <person name="Spatafora J."/>
            <person name="Crous P."/>
            <person name="Grigoriev I."/>
        </authorList>
    </citation>
    <scope>NUCLEOTIDE SEQUENCE</scope>
    <source>
        <strain evidence="2">CBS 279.74</strain>
    </source>
</reference>
<protein>
    <submittedName>
        <fullName evidence="2">Glycosyltransferase family 25 protein</fullName>
    </submittedName>
</protein>
<keyword evidence="3" id="KW-1185">Reference proteome</keyword>
<dbReference type="Proteomes" id="UP000799428">
    <property type="component" value="Unassembled WGS sequence"/>
</dbReference>
<evidence type="ECO:0000256" key="1">
    <source>
        <dbReference type="SAM" id="MobiDB-lite"/>
    </source>
</evidence>
<name>A0A6G1KNB1_9PLEO</name>
<keyword evidence="2" id="KW-0808">Transferase</keyword>
<feature type="compositionally biased region" description="Basic and acidic residues" evidence="1">
    <location>
        <begin position="349"/>
        <end position="359"/>
    </location>
</feature>
<dbReference type="EMBL" id="MU005764">
    <property type="protein sequence ID" value="KAF2714386.1"/>
    <property type="molecule type" value="Genomic_DNA"/>
</dbReference>
<accession>A0A6G1KNB1</accession>
<evidence type="ECO:0000313" key="2">
    <source>
        <dbReference type="EMBL" id="KAF2714386.1"/>
    </source>
</evidence>
<organism evidence="2 3">
    <name type="scientific">Pleomassaria siparia CBS 279.74</name>
    <dbReference type="NCBI Taxonomy" id="1314801"/>
    <lineage>
        <taxon>Eukaryota</taxon>
        <taxon>Fungi</taxon>
        <taxon>Dikarya</taxon>
        <taxon>Ascomycota</taxon>
        <taxon>Pezizomycotina</taxon>
        <taxon>Dothideomycetes</taxon>
        <taxon>Pleosporomycetidae</taxon>
        <taxon>Pleosporales</taxon>
        <taxon>Pleomassariaceae</taxon>
        <taxon>Pleomassaria</taxon>
    </lineage>
</organism>
<dbReference type="InterPro" id="IPR002654">
    <property type="entry name" value="Glyco_trans_25"/>
</dbReference>
<dbReference type="GO" id="GO:0016740">
    <property type="term" value="F:transferase activity"/>
    <property type="evidence" value="ECO:0007669"/>
    <property type="project" value="UniProtKB-KW"/>
</dbReference>
<dbReference type="AlphaFoldDB" id="A0A6G1KNB1"/>